<feature type="transmembrane region" description="Helical" evidence="1">
    <location>
        <begin position="80"/>
        <end position="102"/>
    </location>
</feature>
<sequence length="153" mass="17818">MLSRQNTLPERPLRPVRPTAANIAWPGMPPSHVTAWADLCQLQAVFNTRILERRSLGVGDSWRWMKRLHHELETAPLSPFSIHAVLTYLGCMYLIYAACTIYQPRCFCKRFECKRTCWDPKDGELCLSRVKPEETLVEIHRCADMQIAFRTWV</sequence>
<accession>A0A8J4ET22</accession>
<dbReference type="AlphaFoldDB" id="A0A8J4ET22"/>
<organism evidence="2 3">
    <name type="scientific">Volvox africanus</name>
    <dbReference type="NCBI Taxonomy" id="51714"/>
    <lineage>
        <taxon>Eukaryota</taxon>
        <taxon>Viridiplantae</taxon>
        <taxon>Chlorophyta</taxon>
        <taxon>core chlorophytes</taxon>
        <taxon>Chlorophyceae</taxon>
        <taxon>CS clade</taxon>
        <taxon>Chlamydomonadales</taxon>
        <taxon>Volvocaceae</taxon>
        <taxon>Volvox</taxon>
    </lineage>
</organism>
<name>A0A8J4ET22_9CHLO</name>
<keyword evidence="3" id="KW-1185">Reference proteome</keyword>
<evidence type="ECO:0000313" key="3">
    <source>
        <dbReference type="Proteomes" id="UP000747399"/>
    </source>
</evidence>
<dbReference type="Proteomes" id="UP000747399">
    <property type="component" value="Unassembled WGS sequence"/>
</dbReference>
<dbReference type="EMBL" id="BNCO01000004">
    <property type="protein sequence ID" value="GIL46723.1"/>
    <property type="molecule type" value="Genomic_DNA"/>
</dbReference>
<keyword evidence="1" id="KW-0812">Transmembrane</keyword>
<gene>
    <name evidence="2" type="ORF">Vafri_3636</name>
</gene>
<proteinExistence type="predicted"/>
<protein>
    <submittedName>
        <fullName evidence="2">Uncharacterized protein</fullName>
    </submittedName>
</protein>
<evidence type="ECO:0000256" key="1">
    <source>
        <dbReference type="SAM" id="Phobius"/>
    </source>
</evidence>
<evidence type="ECO:0000313" key="2">
    <source>
        <dbReference type="EMBL" id="GIL46723.1"/>
    </source>
</evidence>
<comment type="caution">
    <text evidence="2">The sequence shown here is derived from an EMBL/GenBank/DDBJ whole genome shotgun (WGS) entry which is preliminary data.</text>
</comment>
<keyword evidence="1" id="KW-1133">Transmembrane helix</keyword>
<keyword evidence="1" id="KW-0472">Membrane</keyword>
<reference evidence="2" key="1">
    <citation type="journal article" date="2021" name="Proc. Natl. Acad. Sci. U.S.A.">
        <title>Three genomes in the algal genus Volvox reveal the fate of a haploid sex-determining region after a transition to homothallism.</title>
        <authorList>
            <person name="Yamamoto K."/>
            <person name="Hamaji T."/>
            <person name="Kawai-Toyooka H."/>
            <person name="Matsuzaki R."/>
            <person name="Takahashi F."/>
            <person name="Nishimura Y."/>
            <person name="Kawachi M."/>
            <person name="Noguchi H."/>
            <person name="Minakuchi Y."/>
            <person name="Umen J.G."/>
            <person name="Toyoda A."/>
            <person name="Nozaki H."/>
        </authorList>
    </citation>
    <scope>NUCLEOTIDE SEQUENCE</scope>
    <source>
        <strain evidence="2">NIES-3780</strain>
    </source>
</reference>